<dbReference type="RefSeq" id="XP_033449786.1">
    <property type="nucleotide sequence ID" value="XM_033590208.1"/>
</dbReference>
<keyword evidence="2" id="KW-1185">Reference proteome</keyword>
<dbReference type="EMBL" id="ML978965">
    <property type="protein sequence ID" value="KAF1929538.1"/>
    <property type="molecule type" value="Genomic_DNA"/>
</dbReference>
<reference evidence="1" key="1">
    <citation type="journal article" date="2020" name="Stud. Mycol.">
        <title>101 Dothideomycetes genomes: a test case for predicting lifestyles and emergence of pathogens.</title>
        <authorList>
            <person name="Haridas S."/>
            <person name="Albert R."/>
            <person name="Binder M."/>
            <person name="Bloem J."/>
            <person name="Labutti K."/>
            <person name="Salamov A."/>
            <person name="Andreopoulos B."/>
            <person name="Baker S."/>
            <person name="Barry K."/>
            <person name="Bills G."/>
            <person name="Bluhm B."/>
            <person name="Cannon C."/>
            <person name="Castanera R."/>
            <person name="Culley D."/>
            <person name="Daum C."/>
            <person name="Ezra D."/>
            <person name="Gonzalez J."/>
            <person name="Henrissat B."/>
            <person name="Kuo A."/>
            <person name="Liang C."/>
            <person name="Lipzen A."/>
            <person name="Lutzoni F."/>
            <person name="Magnuson J."/>
            <person name="Mondo S."/>
            <person name="Nolan M."/>
            <person name="Ohm R."/>
            <person name="Pangilinan J."/>
            <person name="Park H.-J."/>
            <person name="Ramirez L."/>
            <person name="Alfaro M."/>
            <person name="Sun H."/>
            <person name="Tritt A."/>
            <person name="Yoshinaga Y."/>
            <person name="Zwiers L.-H."/>
            <person name="Turgeon B."/>
            <person name="Goodwin S."/>
            <person name="Spatafora J."/>
            <person name="Crous P."/>
            <person name="Grigoriev I."/>
        </authorList>
    </citation>
    <scope>NUCLEOTIDE SEQUENCE</scope>
    <source>
        <strain evidence="1">CBS 183.55</strain>
    </source>
</reference>
<dbReference type="Proteomes" id="UP000800082">
    <property type="component" value="Unassembled WGS sequence"/>
</dbReference>
<gene>
    <name evidence="1" type="ORF">M421DRAFT_4008</name>
</gene>
<name>A0A6A5RQU9_9PLEO</name>
<dbReference type="OrthoDB" id="3799620at2759"/>
<protein>
    <submittedName>
        <fullName evidence="1">Uncharacterized protein</fullName>
    </submittedName>
</protein>
<sequence>MPAPLLALPRELRDQIYALLWSSTPTITLQNHPSMGQIHATYASLSGLATHLPPWLLTSKQILLEATDQMIRHGTWTLRLRSEWDTEHAGRVLSPLLARRVTIVLTQPLEGPRPRWPHVVRETVLRPSRENGACFEGVVEQLRTERVRDVRIVLELVREEAGARLDLSMLEAACALRPGLERLEVVVLREQVYRMYTEGFVEAIGAEVKRVGNKIMGSDEDPTVSGIFQDKGFVYTFDQAGEMGLCRVDSAVGEADH</sequence>
<dbReference type="AlphaFoldDB" id="A0A6A5RQU9"/>
<evidence type="ECO:0000313" key="2">
    <source>
        <dbReference type="Proteomes" id="UP000800082"/>
    </source>
</evidence>
<organism evidence="1 2">
    <name type="scientific">Didymella exigua CBS 183.55</name>
    <dbReference type="NCBI Taxonomy" id="1150837"/>
    <lineage>
        <taxon>Eukaryota</taxon>
        <taxon>Fungi</taxon>
        <taxon>Dikarya</taxon>
        <taxon>Ascomycota</taxon>
        <taxon>Pezizomycotina</taxon>
        <taxon>Dothideomycetes</taxon>
        <taxon>Pleosporomycetidae</taxon>
        <taxon>Pleosporales</taxon>
        <taxon>Pleosporineae</taxon>
        <taxon>Didymellaceae</taxon>
        <taxon>Didymella</taxon>
    </lineage>
</organism>
<accession>A0A6A5RQU9</accession>
<dbReference type="GeneID" id="54347869"/>
<evidence type="ECO:0000313" key="1">
    <source>
        <dbReference type="EMBL" id="KAF1929538.1"/>
    </source>
</evidence>
<proteinExistence type="predicted"/>